<keyword evidence="3" id="KW-1185">Reference proteome</keyword>
<keyword evidence="2" id="KW-0812">Transmembrane</keyword>
<accession>A0A0M3I626</accession>
<evidence type="ECO:0000256" key="1">
    <source>
        <dbReference type="SAM" id="MobiDB-lite"/>
    </source>
</evidence>
<proteinExistence type="predicted"/>
<feature type="compositionally biased region" description="Basic residues" evidence="1">
    <location>
        <begin position="34"/>
        <end position="48"/>
    </location>
</feature>
<organism evidence="3 4">
    <name type="scientific">Ascaris lumbricoides</name>
    <name type="common">Giant roundworm</name>
    <dbReference type="NCBI Taxonomy" id="6252"/>
    <lineage>
        <taxon>Eukaryota</taxon>
        <taxon>Metazoa</taxon>
        <taxon>Ecdysozoa</taxon>
        <taxon>Nematoda</taxon>
        <taxon>Chromadorea</taxon>
        <taxon>Rhabditida</taxon>
        <taxon>Spirurina</taxon>
        <taxon>Ascaridomorpha</taxon>
        <taxon>Ascaridoidea</taxon>
        <taxon>Ascarididae</taxon>
        <taxon>Ascaris</taxon>
    </lineage>
</organism>
<reference evidence="4" key="1">
    <citation type="submission" date="2017-02" db="UniProtKB">
        <authorList>
            <consortium name="WormBaseParasite"/>
        </authorList>
    </citation>
    <scope>IDENTIFICATION</scope>
</reference>
<keyword evidence="2" id="KW-0472">Membrane</keyword>
<evidence type="ECO:0000313" key="4">
    <source>
        <dbReference type="WBParaSite" id="ALUE_0001245301-mRNA-1"/>
    </source>
</evidence>
<feature type="region of interest" description="Disordered" evidence="1">
    <location>
        <begin position="33"/>
        <end position="56"/>
    </location>
</feature>
<sequence length="164" mass="18900">MDCDSHLDGIVCFQIIILPPQFGEPQQKFLPHAHAQRRAPPRPQGHHRGNVEPHQAEVQGDVRDVESEFRVLHLRVPLPPHNQKRRIPLFGHRRSAIQSLLMRRVCYSCCYCHCRCCCSWCCCCYYCCHLLLSLYCCSYILIVVVIAIVVITTTNANFTFPQHA</sequence>
<protein>
    <submittedName>
        <fullName evidence="4">Uncharacterized protein</fullName>
    </submittedName>
</protein>
<evidence type="ECO:0000313" key="3">
    <source>
        <dbReference type="Proteomes" id="UP000036681"/>
    </source>
</evidence>
<keyword evidence="2" id="KW-1133">Transmembrane helix</keyword>
<feature type="transmembrane region" description="Helical" evidence="2">
    <location>
        <begin position="130"/>
        <end position="151"/>
    </location>
</feature>
<dbReference type="AlphaFoldDB" id="A0A0M3I626"/>
<evidence type="ECO:0000256" key="2">
    <source>
        <dbReference type="SAM" id="Phobius"/>
    </source>
</evidence>
<dbReference type="Proteomes" id="UP000036681">
    <property type="component" value="Unplaced"/>
</dbReference>
<name>A0A0M3I626_ASCLU</name>
<dbReference type="WBParaSite" id="ALUE_0001245301-mRNA-1">
    <property type="protein sequence ID" value="ALUE_0001245301-mRNA-1"/>
    <property type="gene ID" value="ALUE_0001245301"/>
</dbReference>